<evidence type="ECO:0000256" key="4">
    <source>
        <dbReference type="ARBA" id="ARBA00022605"/>
    </source>
</evidence>
<evidence type="ECO:0000259" key="12">
    <source>
        <dbReference type="Pfam" id="PF00763"/>
    </source>
</evidence>
<keyword evidence="15" id="KW-1185">Reference proteome</keyword>
<dbReference type="PROSITE" id="PS00766">
    <property type="entry name" value="THF_DHG_CYH_1"/>
    <property type="match status" value="1"/>
</dbReference>
<keyword evidence="10" id="KW-0486">Methionine biosynthesis</keyword>
<comment type="caution">
    <text evidence="14">The sequence shown here is derived from an EMBL/GenBank/DDBJ whole genome shotgun (WGS) entry which is preliminary data.</text>
</comment>
<name>A0A3P3EE14_9HYPH</name>
<feature type="domain" description="Tetrahydrofolate dehydrogenase/cyclohydrolase catalytic" evidence="12">
    <location>
        <begin position="11"/>
        <end position="126"/>
    </location>
</feature>
<dbReference type="Proteomes" id="UP000273786">
    <property type="component" value="Unassembled WGS sequence"/>
</dbReference>
<dbReference type="GO" id="GO:0000105">
    <property type="term" value="P:L-histidine biosynthetic process"/>
    <property type="evidence" value="ECO:0007669"/>
    <property type="project" value="UniProtKB-KW"/>
</dbReference>
<evidence type="ECO:0000313" key="15">
    <source>
        <dbReference type="Proteomes" id="UP000273786"/>
    </source>
</evidence>
<dbReference type="Gene3D" id="3.40.50.720">
    <property type="entry name" value="NAD(P)-binding Rossmann-like Domain"/>
    <property type="match status" value="1"/>
</dbReference>
<dbReference type="EMBL" id="RQXT01000196">
    <property type="protein sequence ID" value="RRH83448.1"/>
    <property type="molecule type" value="Genomic_DNA"/>
</dbReference>
<comment type="pathway">
    <text evidence="1">One-carbon metabolism; tetrahydrofolate interconversion.</text>
</comment>
<dbReference type="InterPro" id="IPR020630">
    <property type="entry name" value="THF_DH/CycHdrlase_cat_dom"/>
</dbReference>
<keyword evidence="8" id="KW-0560">Oxidoreductase</keyword>
<dbReference type="GO" id="GO:0035999">
    <property type="term" value="P:tetrahydrofolate interconversion"/>
    <property type="evidence" value="ECO:0007669"/>
    <property type="project" value="TreeGrafter"/>
</dbReference>
<dbReference type="GO" id="GO:0009086">
    <property type="term" value="P:methionine biosynthetic process"/>
    <property type="evidence" value="ECO:0007669"/>
    <property type="project" value="UniProtKB-KW"/>
</dbReference>
<sequence length="196" mass="20478">MTVGIQPSKLIDGKAAANTLTTEIAADVAALRSATGKVPGLAVILVGEDPASAVYVASKHRQTLAVGMASFERKLPADTNQDDLLSIVNELNQDPSVHGILVQLPLPSQIDPNMVLNAIDPTKDVDGFHIQNAGRLATGQEGFVPCTPRGSLLLLKQRLGDLAGLHAIIVGRSNIVGKPMAQLLLAENCTVTVAHS</sequence>
<gene>
    <name evidence="14" type="ORF">EH240_37210</name>
</gene>
<evidence type="ECO:0000259" key="13">
    <source>
        <dbReference type="Pfam" id="PF02882"/>
    </source>
</evidence>
<evidence type="ECO:0000256" key="7">
    <source>
        <dbReference type="ARBA" id="ARBA00022857"/>
    </source>
</evidence>
<proteinExistence type="predicted"/>
<evidence type="ECO:0000256" key="8">
    <source>
        <dbReference type="ARBA" id="ARBA00023002"/>
    </source>
</evidence>
<dbReference type="InterPro" id="IPR020631">
    <property type="entry name" value="THF_DH/CycHdrlase_NAD-bd_dom"/>
</dbReference>
<dbReference type="GO" id="GO:0004488">
    <property type="term" value="F:methylenetetrahydrofolate dehydrogenase (NADP+) activity"/>
    <property type="evidence" value="ECO:0007669"/>
    <property type="project" value="InterPro"/>
</dbReference>
<dbReference type="PANTHER" id="PTHR48099">
    <property type="entry name" value="C-1-TETRAHYDROFOLATE SYNTHASE, CYTOPLASMIC-RELATED"/>
    <property type="match status" value="1"/>
</dbReference>
<dbReference type="AlphaFoldDB" id="A0A3P3EE14"/>
<evidence type="ECO:0000256" key="9">
    <source>
        <dbReference type="ARBA" id="ARBA00023102"/>
    </source>
</evidence>
<keyword evidence="11" id="KW-0511">Multifunctional enzyme</keyword>
<dbReference type="InterPro" id="IPR036291">
    <property type="entry name" value="NAD(P)-bd_dom_sf"/>
</dbReference>
<dbReference type="GO" id="GO:0006164">
    <property type="term" value="P:purine nucleotide biosynthetic process"/>
    <property type="evidence" value="ECO:0007669"/>
    <property type="project" value="UniProtKB-KW"/>
</dbReference>
<dbReference type="InterPro" id="IPR046346">
    <property type="entry name" value="Aminoacid_DH-like_N_sf"/>
</dbReference>
<dbReference type="RefSeq" id="WP_281035205.1">
    <property type="nucleotide sequence ID" value="NZ_RQXT01000196.1"/>
</dbReference>
<evidence type="ECO:0000256" key="10">
    <source>
        <dbReference type="ARBA" id="ARBA00023167"/>
    </source>
</evidence>
<evidence type="ECO:0000256" key="2">
    <source>
        <dbReference type="ARBA" id="ARBA00011738"/>
    </source>
</evidence>
<organism evidence="14 15">
    <name type="scientific">Mesorhizobium tamadayense</name>
    <dbReference type="NCBI Taxonomy" id="425306"/>
    <lineage>
        <taxon>Bacteria</taxon>
        <taxon>Pseudomonadati</taxon>
        <taxon>Pseudomonadota</taxon>
        <taxon>Alphaproteobacteria</taxon>
        <taxon>Hyphomicrobiales</taxon>
        <taxon>Phyllobacteriaceae</taxon>
        <taxon>Mesorhizobium</taxon>
    </lineage>
</organism>
<dbReference type="GO" id="GO:0005829">
    <property type="term" value="C:cytosol"/>
    <property type="evidence" value="ECO:0007669"/>
    <property type="project" value="TreeGrafter"/>
</dbReference>
<keyword evidence="7" id="KW-0521">NADP</keyword>
<evidence type="ECO:0000256" key="11">
    <source>
        <dbReference type="ARBA" id="ARBA00023268"/>
    </source>
</evidence>
<evidence type="ECO:0000256" key="6">
    <source>
        <dbReference type="ARBA" id="ARBA00022801"/>
    </source>
</evidence>
<keyword evidence="6 14" id="KW-0378">Hydrolase</keyword>
<evidence type="ECO:0000256" key="5">
    <source>
        <dbReference type="ARBA" id="ARBA00022755"/>
    </source>
</evidence>
<keyword evidence="3" id="KW-0554">One-carbon metabolism</keyword>
<dbReference type="GO" id="GO:0004477">
    <property type="term" value="F:methenyltetrahydrofolate cyclohydrolase activity"/>
    <property type="evidence" value="ECO:0007669"/>
    <property type="project" value="TreeGrafter"/>
</dbReference>
<evidence type="ECO:0000256" key="1">
    <source>
        <dbReference type="ARBA" id="ARBA00004777"/>
    </source>
</evidence>
<evidence type="ECO:0000313" key="14">
    <source>
        <dbReference type="EMBL" id="RRH83448.1"/>
    </source>
</evidence>
<dbReference type="PANTHER" id="PTHR48099:SF5">
    <property type="entry name" value="C-1-TETRAHYDROFOLATE SYNTHASE, CYTOPLASMIC"/>
    <property type="match status" value="1"/>
</dbReference>
<keyword evidence="9" id="KW-0368">Histidine biosynthesis</keyword>
<dbReference type="InterPro" id="IPR000672">
    <property type="entry name" value="THF_DH/CycHdrlase"/>
</dbReference>
<reference evidence="14 15" key="1">
    <citation type="submission" date="2018-11" db="EMBL/GenBank/DDBJ databases">
        <title>the genome of Mesorhizobium tamadayense DSM 28320.</title>
        <authorList>
            <person name="Gao J."/>
        </authorList>
    </citation>
    <scope>NUCLEOTIDE SEQUENCE [LARGE SCALE GENOMIC DNA]</scope>
    <source>
        <strain evidence="14 15">DSM 28320</strain>
    </source>
</reference>
<dbReference type="InterPro" id="IPR020867">
    <property type="entry name" value="THF_DH/CycHdrlase_CS"/>
</dbReference>
<dbReference type="Pfam" id="PF00763">
    <property type="entry name" value="THF_DHG_CYH"/>
    <property type="match status" value="1"/>
</dbReference>
<dbReference type="PRINTS" id="PR00085">
    <property type="entry name" value="THFDHDRGNASE"/>
</dbReference>
<dbReference type="Pfam" id="PF02882">
    <property type="entry name" value="THF_DHG_CYH_C"/>
    <property type="match status" value="1"/>
</dbReference>
<dbReference type="SUPFAM" id="SSF51735">
    <property type="entry name" value="NAD(P)-binding Rossmann-fold domains"/>
    <property type="match status" value="1"/>
</dbReference>
<feature type="non-terminal residue" evidence="14">
    <location>
        <position position="196"/>
    </location>
</feature>
<accession>A0A3P3EE14</accession>
<dbReference type="Gene3D" id="3.40.50.10860">
    <property type="entry name" value="Leucine Dehydrogenase, chain A, domain 1"/>
    <property type="match status" value="1"/>
</dbReference>
<dbReference type="SUPFAM" id="SSF53223">
    <property type="entry name" value="Aminoacid dehydrogenase-like, N-terminal domain"/>
    <property type="match status" value="1"/>
</dbReference>
<feature type="domain" description="Tetrahydrofolate dehydrogenase/cyclohydrolase NAD(P)-binding" evidence="13">
    <location>
        <begin position="145"/>
        <end position="196"/>
    </location>
</feature>
<protein>
    <submittedName>
        <fullName evidence="14">Bifunctional methylenetetrahydrofolate dehydrogenase/methenyltetrahydrofolate cyclohydrolase</fullName>
    </submittedName>
</protein>
<dbReference type="FunFam" id="3.40.50.10860:FF:000005">
    <property type="entry name" value="C-1-tetrahydrofolate synthase, cytoplasmic, putative"/>
    <property type="match status" value="1"/>
</dbReference>
<keyword evidence="4" id="KW-0028">Amino-acid biosynthesis</keyword>
<evidence type="ECO:0000256" key="3">
    <source>
        <dbReference type="ARBA" id="ARBA00022563"/>
    </source>
</evidence>
<comment type="subunit">
    <text evidence="2">Homodimer.</text>
</comment>
<keyword evidence="5" id="KW-0658">Purine biosynthesis</keyword>